<dbReference type="Gene3D" id="3.30.230.10">
    <property type="match status" value="1"/>
</dbReference>
<dbReference type="RefSeq" id="WP_127947254.1">
    <property type="nucleotide sequence ID" value="NZ_RKLN01000003.1"/>
</dbReference>
<dbReference type="InterPro" id="IPR025158">
    <property type="entry name" value="Mg_chelat-rel_C"/>
</dbReference>
<reference evidence="3 4" key="1">
    <citation type="submission" date="2018-11" db="EMBL/GenBank/DDBJ databases">
        <title>Rhodococcus spongicola sp. nov. and Rhodococcus xishaensis sp. nov. from marine sponges.</title>
        <authorList>
            <person name="Li L."/>
            <person name="Lin H.W."/>
        </authorList>
    </citation>
    <scope>NUCLEOTIDE SEQUENCE [LARGE SCALE GENOMIC DNA]</scope>
    <source>
        <strain evidence="3 4">LHW50502</strain>
    </source>
</reference>
<dbReference type="InterPro" id="IPR020568">
    <property type="entry name" value="Ribosomal_Su5_D2-typ_SF"/>
</dbReference>
<evidence type="ECO:0000259" key="2">
    <source>
        <dbReference type="SMART" id="SM00382"/>
    </source>
</evidence>
<dbReference type="NCBIfam" id="TIGR00368">
    <property type="entry name" value="YifB family Mg chelatase-like AAA ATPase"/>
    <property type="match status" value="1"/>
</dbReference>
<dbReference type="Pfam" id="PF13541">
    <property type="entry name" value="ChlI"/>
    <property type="match status" value="1"/>
</dbReference>
<dbReference type="SMART" id="SM00382">
    <property type="entry name" value="AAA"/>
    <property type="match status" value="1"/>
</dbReference>
<feature type="domain" description="AAA+ ATPase" evidence="2">
    <location>
        <begin position="210"/>
        <end position="392"/>
    </location>
</feature>
<comment type="caution">
    <text evidence="3">The sequence shown here is derived from an EMBL/GenBank/DDBJ whole genome shotgun (WGS) entry which is preliminary data.</text>
</comment>
<organism evidence="3 4">
    <name type="scientific">Rhodococcus spongiicola</name>
    <dbReference type="NCBI Taxonomy" id="2487352"/>
    <lineage>
        <taxon>Bacteria</taxon>
        <taxon>Bacillati</taxon>
        <taxon>Actinomycetota</taxon>
        <taxon>Actinomycetes</taxon>
        <taxon>Mycobacteriales</taxon>
        <taxon>Nocardiaceae</taxon>
        <taxon>Rhodococcus</taxon>
    </lineage>
</organism>
<dbReference type="SUPFAM" id="SSF54211">
    <property type="entry name" value="Ribosomal protein S5 domain 2-like"/>
    <property type="match status" value="1"/>
</dbReference>
<dbReference type="EMBL" id="RKLN01000003">
    <property type="protein sequence ID" value="RVW03652.1"/>
    <property type="molecule type" value="Genomic_DNA"/>
</dbReference>
<dbReference type="SUPFAM" id="SSF52540">
    <property type="entry name" value="P-loop containing nucleoside triphosphate hydrolases"/>
    <property type="match status" value="1"/>
</dbReference>
<proteinExistence type="inferred from homology"/>
<dbReference type="InterPro" id="IPR045006">
    <property type="entry name" value="CHLI-like"/>
</dbReference>
<dbReference type="Proteomes" id="UP000284333">
    <property type="component" value="Unassembled WGS sequence"/>
</dbReference>
<dbReference type="Gene3D" id="3.40.50.300">
    <property type="entry name" value="P-loop containing nucleotide triphosphate hydrolases"/>
    <property type="match status" value="1"/>
</dbReference>
<dbReference type="PANTHER" id="PTHR32039:SF7">
    <property type="entry name" value="COMPETENCE PROTEIN COMM"/>
    <property type="match status" value="1"/>
</dbReference>
<dbReference type="Pfam" id="PF13335">
    <property type="entry name" value="Mg_chelatase_C"/>
    <property type="match status" value="1"/>
</dbReference>
<comment type="similarity">
    <text evidence="1">Belongs to the Mg-chelatase subunits D/I family. ComM subfamily.</text>
</comment>
<dbReference type="InterPro" id="IPR000523">
    <property type="entry name" value="Mg_chelatse_chII-like_cat_dom"/>
</dbReference>
<evidence type="ECO:0000256" key="1">
    <source>
        <dbReference type="ARBA" id="ARBA00006354"/>
    </source>
</evidence>
<name>A0A438AY90_9NOCA</name>
<evidence type="ECO:0000313" key="4">
    <source>
        <dbReference type="Proteomes" id="UP000284333"/>
    </source>
</evidence>
<dbReference type="FunFam" id="3.30.230.10:FF:000048">
    <property type="entry name" value="AAA family ATPase"/>
    <property type="match status" value="1"/>
</dbReference>
<dbReference type="InterPro" id="IPR003593">
    <property type="entry name" value="AAA+_ATPase"/>
</dbReference>
<dbReference type="Pfam" id="PF01078">
    <property type="entry name" value="Mg_chelatase"/>
    <property type="match status" value="1"/>
</dbReference>
<keyword evidence="3" id="KW-0067">ATP-binding</keyword>
<keyword evidence="4" id="KW-1185">Reference proteome</keyword>
<dbReference type="CDD" id="cd00009">
    <property type="entry name" value="AAA"/>
    <property type="match status" value="1"/>
</dbReference>
<dbReference type="InterPro" id="IPR014721">
    <property type="entry name" value="Ribsml_uS5_D2-typ_fold_subgr"/>
</dbReference>
<dbReference type="PANTHER" id="PTHR32039">
    <property type="entry name" value="MAGNESIUM-CHELATASE SUBUNIT CHLI"/>
    <property type="match status" value="1"/>
</dbReference>
<dbReference type="InterPro" id="IPR004482">
    <property type="entry name" value="Mg_chelat-rel"/>
</dbReference>
<keyword evidence="3" id="KW-0547">Nucleotide-binding</keyword>
<evidence type="ECO:0000313" key="3">
    <source>
        <dbReference type="EMBL" id="RVW03652.1"/>
    </source>
</evidence>
<dbReference type="OrthoDB" id="9813147at2"/>
<gene>
    <name evidence="3" type="ORF">EF834_11240</name>
</gene>
<dbReference type="GO" id="GO:0005524">
    <property type="term" value="F:ATP binding"/>
    <property type="evidence" value="ECO:0007669"/>
    <property type="project" value="UniProtKB-KW"/>
</dbReference>
<accession>A0A438AY90</accession>
<protein>
    <submittedName>
        <fullName evidence="3">ATP-binding protein</fullName>
    </submittedName>
</protein>
<dbReference type="AlphaFoldDB" id="A0A438AY90"/>
<sequence length="502" mass="52609">MALGRAHSVAVSGVDGQIVEIEADIGRGLPGVHLVGLPDTALQESRDRVRAAVTNSGAKWPDSRVTLALSPATLPKVGSVYDLALACAVLDAARQVPRGRLEKTVLLGELALDGRLRTVRGVLPAVLAAKKAGWATAVVPMHALAEAGLVDGIEVLGADRLAAVVEWLQGSGQLPSPELFNPESATTRADLSEVVGQSDARWAIEVAAAGAHHLMFTGPPGIGKTMLAQRLPGILPALSESEALEVTAIHSVAGLLTSDRPLITEPPFIAPHHTSSVSALVGGGSGLAKPGAVSRAHRGILFLDECAEMGTKALEALRTPLEDGEVRIARRDGVARYPARFQLVLAANPCPCAPAREADCVCAPAVRRRYLGRLSGPLLDRVDLRIRMRAVATGVFMDGVGESTEEVRCRVAAARAAAAERWRPFGWHTNAEVPGPALRQRFRLSRDALAPLERALRRGSVTARGADRALRVAWSLADLAGLSSPGSGQVGAALGFRDRGAP</sequence>
<dbReference type="InterPro" id="IPR027417">
    <property type="entry name" value="P-loop_NTPase"/>
</dbReference>